<reference evidence="3" key="2">
    <citation type="submission" date="2019-10" db="EMBL/GenBank/DDBJ databases">
        <authorList>
            <consortium name="NCBI Genome Project"/>
        </authorList>
    </citation>
    <scope>NUCLEOTIDE SEQUENCE</scope>
    <source>
        <strain evidence="3">NI907</strain>
    </source>
</reference>
<feature type="region of interest" description="Disordered" evidence="1">
    <location>
        <begin position="151"/>
        <end position="178"/>
    </location>
</feature>
<dbReference type="Proteomes" id="UP000515153">
    <property type="component" value="Chromosome VII"/>
</dbReference>
<name>A0A6P8AYB3_PYRGI</name>
<evidence type="ECO:0000313" key="3">
    <source>
        <dbReference type="RefSeq" id="XP_030979926.1"/>
    </source>
</evidence>
<gene>
    <name evidence="3" type="ORF">PgNI_10463</name>
</gene>
<proteinExistence type="predicted"/>
<dbReference type="AlphaFoldDB" id="A0A6P8AYB3"/>
<reference evidence="2 3" key="1">
    <citation type="journal article" date="2019" name="Mol. Biol. Evol.">
        <title>Blast fungal genomes show frequent chromosomal changes, gene gains and losses, and effector gene turnover.</title>
        <authorList>
            <person name="Gomez Luciano L.B."/>
            <person name="Jason Tsai I."/>
            <person name="Chuma I."/>
            <person name="Tosa Y."/>
            <person name="Chen Y.H."/>
            <person name="Li J.Y."/>
            <person name="Li M.Y."/>
            <person name="Jade Lu M.Y."/>
            <person name="Nakayashiki H."/>
            <person name="Li W.H."/>
        </authorList>
    </citation>
    <scope>NUCLEOTIDE SEQUENCE [LARGE SCALE GENOMIC DNA]</scope>
    <source>
        <strain evidence="2 3">NI907</strain>
    </source>
</reference>
<dbReference type="RefSeq" id="XP_030979926.1">
    <property type="nucleotide sequence ID" value="XM_031130434.1"/>
</dbReference>
<evidence type="ECO:0000313" key="2">
    <source>
        <dbReference type="Proteomes" id="UP000515153"/>
    </source>
</evidence>
<reference evidence="3" key="3">
    <citation type="submission" date="2025-08" db="UniProtKB">
        <authorList>
            <consortium name="RefSeq"/>
        </authorList>
    </citation>
    <scope>IDENTIFICATION</scope>
    <source>
        <strain evidence="3">NI907</strain>
    </source>
</reference>
<sequence length="215" mass="23212">MVSAVRNDADGAGLAFGYVRAVTLRGTERAWNENNGKSGLRGQKWARKVPLTGESYRSRAQHELGIEDPATGNLDHMIFVPLEELPQGATYLVAAIYDQGTVESRYGNTHSLQLGRPPWRPQPFGLSKKPGALRPSILSRVQTLTKKAFEMVGTGSGRSGPKTPRNSALSSKTPTPDSIKDLIKSVIQEYISQPAPGTPSSKGAKAAFEELPKQS</sequence>
<accession>A0A6P8AYB3</accession>
<protein>
    <submittedName>
        <fullName evidence="3">Uncharacterized protein</fullName>
    </submittedName>
</protein>
<dbReference type="GeneID" id="41965342"/>
<keyword evidence="2" id="KW-1185">Reference proteome</keyword>
<evidence type="ECO:0000256" key="1">
    <source>
        <dbReference type="SAM" id="MobiDB-lite"/>
    </source>
</evidence>
<feature type="compositionally biased region" description="Polar residues" evidence="1">
    <location>
        <begin position="164"/>
        <end position="176"/>
    </location>
</feature>
<organism evidence="2 3">
    <name type="scientific">Pyricularia grisea</name>
    <name type="common">Crabgrass-specific blast fungus</name>
    <name type="synonym">Magnaporthe grisea</name>
    <dbReference type="NCBI Taxonomy" id="148305"/>
    <lineage>
        <taxon>Eukaryota</taxon>
        <taxon>Fungi</taxon>
        <taxon>Dikarya</taxon>
        <taxon>Ascomycota</taxon>
        <taxon>Pezizomycotina</taxon>
        <taxon>Sordariomycetes</taxon>
        <taxon>Sordariomycetidae</taxon>
        <taxon>Magnaporthales</taxon>
        <taxon>Pyriculariaceae</taxon>
        <taxon>Pyricularia</taxon>
    </lineage>
</organism>
<feature type="region of interest" description="Disordered" evidence="1">
    <location>
        <begin position="192"/>
        <end position="215"/>
    </location>
</feature>
<dbReference type="KEGG" id="pgri:PgNI_10463"/>